<organism evidence="1">
    <name type="scientific">bioreactor metagenome</name>
    <dbReference type="NCBI Taxonomy" id="1076179"/>
    <lineage>
        <taxon>unclassified sequences</taxon>
        <taxon>metagenomes</taxon>
        <taxon>ecological metagenomes</taxon>
    </lineage>
</organism>
<dbReference type="AlphaFoldDB" id="A0A644ZF38"/>
<evidence type="ECO:0000313" key="1">
    <source>
        <dbReference type="EMBL" id="MPM37323.1"/>
    </source>
</evidence>
<evidence type="ECO:0008006" key="2">
    <source>
        <dbReference type="Google" id="ProtNLM"/>
    </source>
</evidence>
<gene>
    <name evidence="1" type="ORF">SDC9_83933</name>
</gene>
<dbReference type="Pfam" id="PF20583">
    <property type="entry name" value="DUF6786"/>
    <property type="match status" value="1"/>
</dbReference>
<dbReference type="EMBL" id="VSSQ01007905">
    <property type="protein sequence ID" value="MPM37323.1"/>
    <property type="molecule type" value="Genomic_DNA"/>
</dbReference>
<proteinExistence type="predicted"/>
<comment type="caution">
    <text evidence="1">The sequence shown here is derived from an EMBL/GenBank/DDBJ whole genome shotgun (WGS) entry which is preliminary data.</text>
</comment>
<protein>
    <recommendedName>
        <fullName evidence="2">Lipoprotein</fullName>
    </recommendedName>
</protein>
<dbReference type="PROSITE" id="PS51257">
    <property type="entry name" value="PROKAR_LIPOPROTEIN"/>
    <property type="match status" value="1"/>
</dbReference>
<sequence>MKLKNLNLFLLVAGSILVSCTGNTKKSSGNMEKEYEIGTFGYDLNYLSKRDSLIVLKSGDGKAQVIVSAKYQAKVFTSTANGEEGNSLGFVNHKFFDAGVIDEHMNGFGGENRLWLGPEGGQYSIYFEPGKEQVFDNWHTPKAIDIEEWKVSNVTPKEALFTKDMELENYRGSTLNIAIERKVSLVSDAEIVSKLGIPLPDGVNAVAYATDNKITNKNDFEWTNKTGTVCIWMLDMFNPSDSAVTVVPYNTGDEKQLGALATTDYFGEIPADRLKAENGTLYLKTDGKFRSKLGMNAKRTKAIAGNYDPISKRLTVITFDVDPSAVYLNQEWNPGKNPLIGDALNAYNDGPLEDGSIMGPFLELESCSPAAFLKPGESLSHTHNVYHFVGEEAALSPICEKLLGVNINQVATIF</sequence>
<dbReference type="InterPro" id="IPR046713">
    <property type="entry name" value="DUF6786"/>
</dbReference>
<name>A0A644ZF38_9ZZZZ</name>
<accession>A0A644ZF38</accession>
<reference evidence="1" key="1">
    <citation type="submission" date="2019-08" db="EMBL/GenBank/DDBJ databases">
        <authorList>
            <person name="Kucharzyk K."/>
            <person name="Murdoch R.W."/>
            <person name="Higgins S."/>
            <person name="Loffler F."/>
        </authorList>
    </citation>
    <scope>NUCLEOTIDE SEQUENCE</scope>
</reference>